<evidence type="ECO:0000313" key="8">
    <source>
        <dbReference type="Proteomes" id="UP000199161"/>
    </source>
</evidence>
<organism evidence="7 8">
    <name type="scientific">Natronobacterium haloterrestre</name>
    <name type="common">Halobiforma haloterrestris</name>
    <dbReference type="NCBI Taxonomy" id="148448"/>
    <lineage>
        <taxon>Archaea</taxon>
        <taxon>Methanobacteriati</taxon>
        <taxon>Methanobacteriota</taxon>
        <taxon>Stenosarchaea group</taxon>
        <taxon>Halobacteria</taxon>
        <taxon>Halobacteriales</taxon>
        <taxon>Natrialbaceae</taxon>
        <taxon>Natronobacterium</taxon>
    </lineage>
</organism>
<evidence type="ECO:0000256" key="4">
    <source>
        <dbReference type="ARBA" id="ARBA00022801"/>
    </source>
</evidence>
<dbReference type="NCBIfam" id="TIGR01549">
    <property type="entry name" value="HAD-SF-IA-v1"/>
    <property type="match status" value="1"/>
</dbReference>
<keyword evidence="4 7" id="KW-0378">Hydrolase</keyword>
<evidence type="ECO:0000313" key="7">
    <source>
        <dbReference type="EMBL" id="SFC08572.1"/>
    </source>
</evidence>
<evidence type="ECO:0000256" key="3">
    <source>
        <dbReference type="ARBA" id="ARBA00022723"/>
    </source>
</evidence>
<sequence length="226" mass="25110">MTRVETVLFDLDDTLLRYERSPGEVLRASFERSGIEPLFAVEEYYDRYDEFARQCDSMDELRHECFAALAEENGYDRRLGRDVAAAFAEERDQSNVELLPSAADVLDDLADDYRLGVVTNGARDAQRRKVAAVDLERWVDTVVVAGHDAPPKPDPEPFERAVRALEATAERTVHVGDSLETDVAGATAAGLESVWVSDGTDPRRYDPTYRVGSVGELSSPPWVPDG</sequence>
<dbReference type="Gene3D" id="3.40.50.1000">
    <property type="entry name" value="HAD superfamily/HAD-like"/>
    <property type="match status" value="1"/>
</dbReference>
<dbReference type="SFLD" id="SFLDG01129">
    <property type="entry name" value="C1.5:_HAD__Beta-PGM__Phosphata"/>
    <property type="match status" value="1"/>
</dbReference>
<dbReference type="PANTHER" id="PTHR46470:SF2">
    <property type="entry name" value="GLYCERALDEHYDE 3-PHOSPHATE PHOSPHATASE"/>
    <property type="match status" value="1"/>
</dbReference>
<proteinExistence type="inferred from homology"/>
<dbReference type="EMBL" id="FOKW01000004">
    <property type="protein sequence ID" value="SFC08572.1"/>
    <property type="molecule type" value="Genomic_DNA"/>
</dbReference>
<dbReference type="SFLD" id="SFLDS00003">
    <property type="entry name" value="Haloacid_Dehalogenase"/>
    <property type="match status" value="1"/>
</dbReference>
<evidence type="ECO:0000256" key="1">
    <source>
        <dbReference type="ARBA" id="ARBA00001946"/>
    </source>
</evidence>
<accession>A0A1I1GB82</accession>
<keyword evidence="8" id="KW-1185">Reference proteome</keyword>
<keyword evidence="5" id="KW-0460">Magnesium</keyword>
<name>A0A1I1GB82_NATHA</name>
<dbReference type="PANTHER" id="PTHR46470">
    <property type="entry name" value="N-ACYLNEURAMINATE-9-PHOSPHATASE"/>
    <property type="match status" value="1"/>
</dbReference>
<dbReference type="Gene3D" id="1.20.120.710">
    <property type="entry name" value="Haloacid dehalogenase hydrolase-like domain"/>
    <property type="match status" value="1"/>
</dbReference>
<gene>
    <name evidence="7" type="ORF">SAMN05444422_104186</name>
</gene>
<evidence type="ECO:0000256" key="2">
    <source>
        <dbReference type="ARBA" id="ARBA00007958"/>
    </source>
</evidence>
<dbReference type="GO" id="GO:0046872">
    <property type="term" value="F:metal ion binding"/>
    <property type="evidence" value="ECO:0007669"/>
    <property type="project" value="UniProtKB-KW"/>
</dbReference>
<dbReference type="InterPro" id="IPR006439">
    <property type="entry name" value="HAD-SF_hydro_IA"/>
</dbReference>
<comment type="cofactor">
    <cofactor evidence="1">
        <name>Mg(2+)</name>
        <dbReference type="ChEBI" id="CHEBI:18420"/>
    </cofactor>
</comment>
<evidence type="ECO:0000256" key="5">
    <source>
        <dbReference type="ARBA" id="ARBA00022842"/>
    </source>
</evidence>
<dbReference type="GO" id="GO:0016791">
    <property type="term" value="F:phosphatase activity"/>
    <property type="evidence" value="ECO:0007669"/>
    <property type="project" value="TreeGrafter"/>
</dbReference>
<dbReference type="AlphaFoldDB" id="A0A1I1GB82"/>
<dbReference type="InterPro" id="IPR023214">
    <property type="entry name" value="HAD_sf"/>
</dbReference>
<dbReference type="SUPFAM" id="SSF56784">
    <property type="entry name" value="HAD-like"/>
    <property type="match status" value="1"/>
</dbReference>
<dbReference type="NCBIfam" id="TIGR01509">
    <property type="entry name" value="HAD-SF-IA-v3"/>
    <property type="match status" value="1"/>
</dbReference>
<dbReference type="Proteomes" id="UP000199161">
    <property type="component" value="Unassembled WGS sequence"/>
</dbReference>
<dbReference type="Pfam" id="PF00702">
    <property type="entry name" value="Hydrolase"/>
    <property type="match status" value="1"/>
</dbReference>
<comment type="similarity">
    <text evidence="2">Belongs to the HAD-like hydrolase superfamily.</text>
</comment>
<dbReference type="InterPro" id="IPR051400">
    <property type="entry name" value="HAD-like_hydrolase"/>
</dbReference>
<keyword evidence="3" id="KW-0479">Metal-binding</keyword>
<feature type="region of interest" description="Disordered" evidence="6">
    <location>
        <begin position="196"/>
        <end position="226"/>
    </location>
</feature>
<evidence type="ECO:0000256" key="6">
    <source>
        <dbReference type="SAM" id="MobiDB-lite"/>
    </source>
</evidence>
<dbReference type="GO" id="GO:0044281">
    <property type="term" value="P:small molecule metabolic process"/>
    <property type="evidence" value="ECO:0007669"/>
    <property type="project" value="UniProtKB-ARBA"/>
</dbReference>
<dbReference type="InterPro" id="IPR036412">
    <property type="entry name" value="HAD-like_sf"/>
</dbReference>
<protein>
    <submittedName>
        <fullName evidence="7">Putative hydrolase of the HAD superfamily</fullName>
    </submittedName>
</protein>
<reference evidence="8" key="1">
    <citation type="submission" date="2016-10" db="EMBL/GenBank/DDBJ databases">
        <authorList>
            <person name="Varghese N."/>
            <person name="Submissions S."/>
        </authorList>
    </citation>
    <scope>NUCLEOTIDE SEQUENCE [LARGE SCALE GENOMIC DNA]</scope>
    <source>
        <strain evidence="8">DSM 13078</strain>
    </source>
</reference>